<organism evidence="2 3">
    <name type="scientific">Apodospora peruviana</name>
    <dbReference type="NCBI Taxonomy" id="516989"/>
    <lineage>
        <taxon>Eukaryota</taxon>
        <taxon>Fungi</taxon>
        <taxon>Dikarya</taxon>
        <taxon>Ascomycota</taxon>
        <taxon>Pezizomycotina</taxon>
        <taxon>Sordariomycetes</taxon>
        <taxon>Sordariomycetidae</taxon>
        <taxon>Sordariales</taxon>
        <taxon>Lasiosphaeriaceae</taxon>
        <taxon>Apodospora</taxon>
    </lineage>
</organism>
<reference evidence="2" key="2">
    <citation type="submission" date="2023-06" db="EMBL/GenBank/DDBJ databases">
        <authorList>
            <consortium name="Lawrence Berkeley National Laboratory"/>
            <person name="Haridas S."/>
            <person name="Hensen N."/>
            <person name="Bonometti L."/>
            <person name="Westerberg I."/>
            <person name="Brannstrom I.O."/>
            <person name="Guillou S."/>
            <person name="Cros-Aarteil S."/>
            <person name="Calhoun S."/>
            <person name="Kuo A."/>
            <person name="Mondo S."/>
            <person name="Pangilinan J."/>
            <person name="Riley R."/>
            <person name="Labutti K."/>
            <person name="Andreopoulos B."/>
            <person name="Lipzen A."/>
            <person name="Chen C."/>
            <person name="Yanf M."/>
            <person name="Daum C."/>
            <person name="Ng V."/>
            <person name="Clum A."/>
            <person name="Steindorff A."/>
            <person name="Ohm R."/>
            <person name="Martin F."/>
            <person name="Silar P."/>
            <person name="Natvig D."/>
            <person name="Lalanne C."/>
            <person name="Gautier V."/>
            <person name="Ament-Velasquez S.L."/>
            <person name="Kruys A."/>
            <person name="Hutchinson M.I."/>
            <person name="Powell A.J."/>
            <person name="Barry K."/>
            <person name="Miller A.N."/>
            <person name="Grigoriev I.V."/>
            <person name="Debuchy R."/>
            <person name="Gladieux P."/>
            <person name="Thoren M.H."/>
            <person name="Johannesson H."/>
        </authorList>
    </citation>
    <scope>NUCLEOTIDE SEQUENCE</scope>
    <source>
        <strain evidence="2">CBS 118394</strain>
    </source>
</reference>
<feature type="chain" id="PRO_5042286606" evidence="1">
    <location>
        <begin position="18"/>
        <end position="95"/>
    </location>
</feature>
<proteinExistence type="predicted"/>
<evidence type="ECO:0000256" key="1">
    <source>
        <dbReference type="SAM" id="SignalP"/>
    </source>
</evidence>
<feature type="signal peptide" evidence="1">
    <location>
        <begin position="1"/>
        <end position="17"/>
    </location>
</feature>
<keyword evidence="1" id="KW-0732">Signal</keyword>
<protein>
    <submittedName>
        <fullName evidence="2">Uncharacterized protein</fullName>
    </submittedName>
</protein>
<dbReference type="EMBL" id="JAUEDM010000007">
    <property type="protein sequence ID" value="KAK3314340.1"/>
    <property type="molecule type" value="Genomic_DNA"/>
</dbReference>
<keyword evidence="3" id="KW-1185">Reference proteome</keyword>
<dbReference type="Proteomes" id="UP001283341">
    <property type="component" value="Unassembled WGS sequence"/>
</dbReference>
<name>A0AAE0HWU8_9PEZI</name>
<evidence type="ECO:0000313" key="2">
    <source>
        <dbReference type="EMBL" id="KAK3314340.1"/>
    </source>
</evidence>
<accession>A0AAE0HWU8</accession>
<gene>
    <name evidence="2" type="ORF">B0H66DRAFT_568278</name>
</gene>
<reference evidence="2" key="1">
    <citation type="journal article" date="2023" name="Mol. Phylogenet. Evol.">
        <title>Genome-scale phylogeny and comparative genomics of the fungal order Sordariales.</title>
        <authorList>
            <person name="Hensen N."/>
            <person name="Bonometti L."/>
            <person name="Westerberg I."/>
            <person name="Brannstrom I.O."/>
            <person name="Guillou S."/>
            <person name="Cros-Aarteil S."/>
            <person name="Calhoun S."/>
            <person name="Haridas S."/>
            <person name="Kuo A."/>
            <person name="Mondo S."/>
            <person name="Pangilinan J."/>
            <person name="Riley R."/>
            <person name="LaButti K."/>
            <person name="Andreopoulos B."/>
            <person name="Lipzen A."/>
            <person name="Chen C."/>
            <person name="Yan M."/>
            <person name="Daum C."/>
            <person name="Ng V."/>
            <person name="Clum A."/>
            <person name="Steindorff A."/>
            <person name="Ohm R.A."/>
            <person name="Martin F."/>
            <person name="Silar P."/>
            <person name="Natvig D.O."/>
            <person name="Lalanne C."/>
            <person name="Gautier V."/>
            <person name="Ament-Velasquez S.L."/>
            <person name="Kruys A."/>
            <person name="Hutchinson M.I."/>
            <person name="Powell A.J."/>
            <person name="Barry K."/>
            <person name="Miller A.N."/>
            <person name="Grigoriev I.V."/>
            <person name="Debuchy R."/>
            <person name="Gladieux P."/>
            <person name="Hiltunen Thoren M."/>
            <person name="Johannesson H."/>
        </authorList>
    </citation>
    <scope>NUCLEOTIDE SEQUENCE</scope>
    <source>
        <strain evidence="2">CBS 118394</strain>
    </source>
</reference>
<comment type="caution">
    <text evidence="2">The sequence shown here is derived from an EMBL/GenBank/DDBJ whole genome shotgun (WGS) entry which is preliminary data.</text>
</comment>
<dbReference type="AlphaFoldDB" id="A0AAE0HWU8"/>
<evidence type="ECO:0000313" key="3">
    <source>
        <dbReference type="Proteomes" id="UP001283341"/>
    </source>
</evidence>
<sequence>MILVVFAMLGLVGGMICDWNSRWEQCGYGLPPDAVGFIILIKGVPGKEGIKCTKLSISLIASRFEDILGGSGASNMLWSFLVDSCCQGQLISRTL</sequence>